<evidence type="ECO:0000313" key="1">
    <source>
        <dbReference type="EMBL" id="AYV83179.1"/>
    </source>
</evidence>
<proteinExistence type="predicted"/>
<accession>A0A3G5ACV3</accession>
<gene>
    <name evidence="1" type="ORF">Hyperionvirus4_144</name>
</gene>
<name>A0A3G5ACV3_9VIRU</name>
<organism evidence="1">
    <name type="scientific">Hyperionvirus sp</name>
    <dbReference type="NCBI Taxonomy" id="2487770"/>
    <lineage>
        <taxon>Viruses</taxon>
        <taxon>Varidnaviria</taxon>
        <taxon>Bamfordvirae</taxon>
        <taxon>Nucleocytoviricota</taxon>
        <taxon>Megaviricetes</taxon>
        <taxon>Imitervirales</taxon>
        <taxon>Mimiviridae</taxon>
        <taxon>Klosneuvirinae</taxon>
    </lineage>
</organism>
<protein>
    <submittedName>
        <fullName evidence="1">Uncharacterized protein</fullName>
    </submittedName>
</protein>
<sequence>MSTSVIGHDGIKYETWDAYKETRDQLERDKFKKTKDKFFEHRKKLFVLFPDSDLWQANILFNSATKKFETYYWDDGNIWDCYESNIKEYDDLDSSIDYIISDRIENGMNDAQDSICDKIRDDYLKPYDENEEDDEGNLEEWEERFHCFAFGKQMINKLEAKLYCKFKKKSVDRTNQYPHYKPGYDIIFIYDSSVDNSDF</sequence>
<dbReference type="EMBL" id="MK072386">
    <property type="protein sequence ID" value="AYV83179.1"/>
    <property type="molecule type" value="Genomic_DNA"/>
</dbReference>
<reference evidence="1" key="1">
    <citation type="submission" date="2018-10" db="EMBL/GenBank/DDBJ databases">
        <title>Hidden diversity of soil giant viruses.</title>
        <authorList>
            <person name="Schulz F."/>
            <person name="Alteio L."/>
            <person name="Goudeau D."/>
            <person name="Ryan E.M."/>
            <person name="Malmstrom R.R."/>
            <person name="Blanchard J."/>
            <person name="Woyke T."/>
        </authorList>
    </citation>
    <scope>NUCLEOTIDE SEQUENCE</scope>
    <source>
        <strain evidence="1">HYV1</strain>
    </source>
</reference>